<reference evidence="16" key="1">
    <citation type="submission" date="2016-10" db="EMBL/GenBank/DDBJ databases">
        <authorList>
            <person name="Varghese N."/>
            <person name="Submissions S."/>
        </authorList>
    </citation>
    <scope>NUCLEOTIDE SEQUENCE [LARGE SCALE GENOMIC DNA]</scope>
    <source>
        <strain evidence="16">DSM 27981</strain>
    </source>
</reference>
<feature type="binding site" evidence="12">
    <location>
        <position position="92"/>
    </location>
    <ligand>
        <name>Zn(2+)</name>
        <dbReference type="ChEBI" id="CHEBI:29105"/>
    </ligand>
</feature>
<dbReference type="STRING" id="1177982.SAMN04489711_10350"/>
<keyword evidence="6 14" id="KW-0678">Repressor</keyword>
<dbReference type="GO" id="GO:0045892">
    <property type="term" value="P:negative regulation of DNA-templated transcription"/>
    <property type="evidence" value="ECO:0007669"/>
    <property type="project" value="TreeGrafter"/>
</dbReference>
<keyword evidence="5 14" id="KW-0963">Cytoplasm</keyword>
<evidence type="ECO:0000256" key="7">
    <source>
        <dbReference type="ARBA" id="ARBA00022723"/>
    </source>
</evidence>
<feature type="binding site" evidence="13">
    <location>
        <position position="107"/>
    </location>
    <ligand>
        <name>Fe cation</name>
        <dbReference type="ChEBI" id="CHEBI:24875"/>
    </ligand>
</feature>
<comment type="cofactor">
    <cofactor evidence="12">
        <name>Zn(2+)</name>
        <dbReference type="ChEBI" id="CHEBI:29105"/>
    </cofactor>
    <text evidence="12">Binds 1 zinc ion per subunit.</text>
</comment>
<dbReference type="Proteomes" id="UP000199119">
    <property type="component" value="Unassembled WGS sequence"/>
</dbReference>
<keyword evidence="11 14" id="KW-0804">Transcription</keyword>
<gene>
    <name evidence="14" type="primary">fur</name>
    <name evidence="15" type="ORF">SAMN04489711_10350</name>
</gene>
<dbReference type="GO" id="GO:0008270">
    <property type="term" value="F:zinc ion binding"/>
    <property type="evidence" value="ECO:0007669"/>
    <property type="project" value="TreeGrafter"/>
</dbReference>
<evidence type="ECO:0000256" key="14">
    <source>
        <dbReference type="RuleBase" id="RU364037"/>
    </source>
</evidence>
<name>A0A1I2BKH9_9BURK</name>
<evidence type="ECO:0000313" key="16">
    <source>
        <dbReference type="Proteomes" id="UP000199119"/>
    </source>
</evidence>
<dbReference type="CDD" id="cd07153">
    <property type="entry name" value="Fur_like"/>
    <property type="match status" value="1"/>
</dbReference>
<dbReference type="GO" id="GO:0003700">
    <property type="term" value="F:DNA-binding transcription factor activity"/>
    <property type="evidence" value="ECO:0007669"/>
    <property type="project" value="UniProtKB-UniRule"/>
</dbReference>
<evidence type="ECO:0000256" key="12">
    <source>
        <dbReference type="PIRSR" id="PIRSR602481-1"/>
    </source>
</evidence>
<feature type="binding site" evidence="13">
    <location>
        <position position="88"/>
    </location>
    <ligand>
        <name>Fe cation</name>
        <dbReference type="ChEBI" id="CHEBI:24875"/>
    </ligand>
</feature>
<keyword evidence="8 12" id="KW-0862">Zinc</keyword>
<dbReference type="OrthoDB" id="8659436at2"/>
<dbReference type="EMBL" id="FONX01000003">
    <property type="protein sequence ID" value="SFE56702.1"/>
    <property type="molecule type" value="Genomic_DNA"/>
</dbReference>
<organism evidence="15 16">
    <name type="scientific">Paracidovorax wautersii</name>
    <dbReference type="NCBI Taxonomy" id="1177982"/>
    <lineage>
        <taxon>Bacteria</taxon>
        <taxon>Pseudomonadati</taxon>
        <taxon>Pseudomonadota</taxon>
        <taxon>Betaproteobacteria</taxon>
        <taxon>Burkholderiales</taxon>
        <taxon>Comamonadaceae</taxon>
        <taxon>Paracidovorax</taxon>
    </lineage>
</organism>
<evidence type="ECO:0000256" key="6">
    <source>
        <dbReference type="ARBA" id="ARBA00022491"/>
    </source>
</evidence>
<dbReference type="FunFam" id="1.10.10.10:FF:000007">
    <property type="entry name" value="Ferric uptake regulation protein"/>
    <property type="match status" value="1"/>
</dbReference>
<evidence type="ECO:0000256" key="4">
    <source>
        <dbReference type="ARBA" id="ARBA00020910"/>
    </source>
</evidence>
<feature type="binding site" evidence="12">
    <location>
        <position position="95"/>
    </location>
    <ligand>
        <name>Zn(2+)</name>
        <dbReference type="ChEBI" id="CHEBI:29105"/>
    </ligand>
</feature>
<dbReference type="RefSeq" id="WP_092938263.1">
    <property type="nucleotide sequence ID" value="NZ_FONX01000003.1"/>
</dbReference>
<comment type="cofactor">
    <cofactor evidence="13">
        <name>Mn(2+)</name>
        <dbReference type="ChEBI" id="CHEBI:29035"/>
    </cofactor>
    <cofactor evidence="13">
        <name>Fe(2+)</name>
        <dbReference type="ChEBI" id="CHEBI:29033"/>
    </cofactor>
    <text evidence="13">Binds 1 Mn(2+) or Fe(2+) ion per subunit.</text>
</comment>
<dbReference type="GO" id="GO:0005829">
    <property type="term" value="C:cytosol"/>
    <property type="evidence" value="ECO:0007669"/>
    <property type="project" value="TreeGrafter"/>
</dbReference>
<feature type="binding site" evidence="13">
    <location>
        <position position="124"/>
    </location>
    <ligand>
        <name>Fe cation</name>
        <dbReference type="ChEBI" id="CHEBI:24875"/>
    </ligand>
</feature>
<feature type="binding site" evidence="13">
    <location>
        <position position="86"/>
    </location>
    <ligand>
        <name>Fe cation</name>
        <dbReference type="ChEBI" id="CHEBI:24875"/>
    </ligand>
</feature>
<keyword evidence="13 14" id="KW-0408">Iron</keyword>
<keyword evidence="10 14" id="KW-0238">DNA-binding</keyword>
<dbReference type="Gene3D" id="3.30.1490.190">
    <property type="match status" value="1"/>
</dbReference>
<keyword evidence="7 12" id="KW-0479">Metal-binding</keyword>
<comment type="similarity">
    <text evidence="2 14">Belongs to the Fur family.</text>
</comment>
<protein>
    <recommendedName>
        <fullName evidence="4 14">Ferric uptake regulation protein</fullName>
    </recommendedName>
</protein>
<comment type="subunit">
    <text evidence="3 14">Homodimer.</text>
</comment>
<dbReference type="Pfam" id="PF01475">
    <property type="entry name" value="FUR"/>
    <property type="match status" value="1"/>
</dbReference>
<dbReference type="PANTHER" id="PTHR33202">
    <property type="entry name" value="ZINC UPTAKE REGULATION PROTEIN"/>
    <property type="match status" value="1"/>
</dbReference>
<evidence type="ECO:0000256" key="9">
    <source>
        <dbReference type="ARBA" id="ARBA00023015"/>
    </source>
</evidence>
<evidence type="ECO:0000313" key="15">
    <source>
        <dbReference type="EMBL" id="SFE56702.1"/>
    </source>
</evidence>
<dbReference type="InterPro" id="IPR036388">
    <property type="entry name" value="WH-like_DNA-bd_sf"/>
</dbReference>
<dbReference type="InterPro" id="IPR002481">
    <property type="entry name" value="FUR"/>
</dbReference>
<evidence type="ECO:0000256" key="10">
    <source>
        <dbReference type="ARBA" id="ARBA00023125"/>
    </source>
</evidence>
<evidence type="ECO:0000256" key="1">
    <source>
        <dbReference type="ARBA" id="ARBA00004496"/>
    </source>
</evidence>
<comment type="subcellular location">
    <subcellularLocation>
        <location evidence="1 14">Cytoplasm</location>
    </subcellularLocation>
</comment>
<evidence type="ECO:0000256" key="3">
    <source>
        <dbReference type="ARBA" id="ARBA00011738"/>
    </source>
</evidence>
<dbReference type="Gene3D" id="1.10.10.10">
    <property type="entry name" value="Winged helix-like DNA-binding domain superfamily/Winged helix DNA-binding domain"/>
    <property type="match status" value="1"/>
</dbReference>
<dbReference type="InterPro" id="IPR043135">
    <property type="entry name" value="Fur_C"/>
</dbReference>
<dbReference type="InterPro" id="IPR036390">
    <property type="entry name" value="WH_DNA-bd_sf"/>
</dbReference>
<dbReference type="GO" id="GO:1900705">
    <property type="term" value="P:negative regulation of siderophore biosynthetic process"/>
    <property type="evidence" value="ECO:0007669"/>
    <property type="project" value="TreeGrafter"/>
</dbReference>
<proteinExistence type="inferred from homology"/>
<dbReference type="AlphaFoldDB" id="A0A1I2BKH9"/>
<dbReference type="GO" id="GO:0000976">
    <property type="term" value="F:transcription cis-regulatory region binding"/>
    <property type="evidence" value="ECO:0007669"/>
    <property type="project" value="TreeGrafter"/>
</dbReference>
<evidence type="ECO:0000256" key="5">
    <source>
        <dbReference type="ARBA" id="ARBA00022490"/>
    </source>
</evidence>
<feature type="binding site" evidence="12">
    <location>
        <position position="137"/>
    </location>
    <ligand>
        <name>Zn(2+)</name>
        <dbReference type="ChEBI" id="CHEBI:29105"/>
    </ligand>
</feature>
<feature type="binding site" evidence="12">
    <location>
        <position position="132"/>
    </location>
    <ligand>
        <name>Zn(2+)</name>
        <dbReference type="ChEBI" id="CHEBI:29105"/>
    </ligand>
</feature>
<sequence length="153" mass="17815">MTDSRELRSHGLKVTLPRLQILELFQQAQPRHMTAEDVYRQLFQKGHDIGLATVYRVLTQMHQAGLLKQSRFEADRAVYELDDGDHHDHLVCTDCGRVQEFHDDTIEQRQQVLARQQGFELIEHSHVLYARCTRADCEHRPPTPPQRASHDPT</sequence>
<keyword evidence="9 14" id="KW-0805">Transcription regulation</keyword>
<dbReference type="NCBIfam" id="NF006999">
    <property type="entry name" value="PRK09462.1"/>
    <property type="match status" value="1"/>
</dbReference>
<evidence type="ECO:0000256" key="13">
    <source>
        <dbReference type="PIRSR" id="PIRSR602481-2"/>
    </source>
</evidence>
<evidence type="ECO:0000256" key="2">
    <source>
        <dbReference type="ARBA" id="ARBA00007957"/>
    </source>
</evidence>
<accession>A0A1I2BKH9</accession>
<dbReference type="SUPFAM" id="SSF46785">
    <property type="entry name" value="Winged helix' DNA-binding domain"/>
    <property type="match status" value="1"/>
</dbReference>
<evidence type="ECO:0000256" key="8">
    <source>
        <dbReference type="ARBA" id="ARBA00022833"/>
    </source>
</evidence>
<dbReference type="PANTHER" id="PTHR33202:SF2">
    <property type="entry name" value="FERRIC UPTAKE REGULATION PROTEIN"/>
    <property type="match status" value="1"/>
</dbReference>
<evidence type="ECO:0000256" key="11">
    <source>
        <dbReference type="ARBA" id="ARBA00023163"/>
    </source>
</evidence>
<keyword evidence="16" id="KW-1185">Reference proteome</keyword>